<keyword evidence="6" id="KW-1185">Reference proteome</keyword>
<dbReference type="AlphaFoldDB" id="A0A9X1W621"/>
<evidence type="ECO:0000256" key="3">
    <source>
        <dbReference type="SAM" id="SignalP"/>
    </source>
</evidence>
<accession>A0A9X1W621</accession>
<evidence type="ECO:0000259" key="4">
    <source>
        <dbReference type="SMART" id="SM00062"/>
    </source>
</evidence>
<feature type="chain" id="PRO_5040981111" evidence="3">
    <location>
        <begin position="17"/>
        <end position="247"/>
    </location>
</feature>
<sequence length="247" mass="27397">MGVLLLTLLASTSAVAEVLRLAGNAWPPYTDQRLPNSGLSVDLISTALGRAGYQVQYVEVPWERALRGLKSGDYDMVNGWWSAKRARFASSSRPFLSNRMRWVQRSEDKVHYDGVDSLTGYAIALSRGYAYGDELPPDERLHIGYAINFVQAARMVLAGRVDLTLEDELTAQFHFDRELADASDLLSFVPGEFRVLDLSLVVRNDHPRRASILEAFDREIAAMADDGTYAAIFARHGLPVPSALPQP</sequence>
<dbReference type="EMBL" id="JALGRD010000001">
    <property type="protein sequence ID" value="MCJ0971963.1"/>
    <property type="molecule type" value="Genomic_DNA"/>
</dbReference>
<proteinExistence type="inferred from homology"/>
<feature type="domain" description="Solute-binding protein family 3/N-terminal" evidence="4">
    <location>
        <begin position="18"/>
        <end position="240"/>
    </location>
</feature>
<name>A0A9X1W621_9GAMM</name>
<evidence type="ECO:0000256" key="1">
    <source>
        <dbReference type="ARBA" id="ARBA00010333"/>
    </source>
</evidence>
<dbReference type="SUPFAM" id="SSF53850">
    <property type="entry name" value="Periplasmic binding protein-like II"/>
    <property type="match status" value="1"/>
</dbReference>
<dbReference type="PANTHER" id="PTHR35936:SF25">
    <property type="entry name" value="ABC TRANSPORTER SUBSTRATE-BINDING PROTEIN"/>
    <property type="match status" value="1"/>
</dbReference>
<comment type="caution">
    <text evidence="5">The sequence shown here is derived from an EMBL/GenBank/DDBJ whole genome shotgun (WGS) entry which is preliminary data.</text>
</comment>
<organism evidence="5 6">
    <name type="scientific">Stutzerimonas marianensis</name>
    <dbReference type="NCBI Taxonomy" id="2929513"/>
    <lineage>
        <taxon>Bacteria</taxon>
        <taxon>Pseudomonadati</taxon>
        <taxon>Pseudomonadota</taxon>
        <taxon>Gammaproteobacteria</taxon>
        <taxon>Pseudomonadales</taxon>
        <taxon>Pseudomonadaceae</taxon>
        <taxon>Stutzerimonas</taxon>
    </lineage>
</organism>
<dbReference type="InterPro" id="IPR001638">
    <property type="entry name" value="Solute-binding_3/MltF_N"/>
</dbReference>
<gene>
    <name evidence="5" type="ORF">MST27_01090</name>
</gene>
<reference evidence="5" key="1">
    <citation type="submission" date="2022-03" db="EMBL/GenBank/DDBJ databases">
        <title>Pseudomonas marianensis sp. nov., a marine bacterium isolated from deep-sea sediments of the Mariana Trench.</title>
        <authorList>
            <person name="Wei Y."/>
        </authorList>
    </citation>
    <scope>NUCLEOTIDE SEQUENCE</scope>
    <source>
        <strain evidence="5">PS1</strain>
    </source>
</reference>
<evidence type="ECO:0000313" key="5">
    <source>
        <dbReference type="EMBL" id="MCJ0971963.1"/>
    </source>
</evidence>
<keyword evidence="2 3" id="KW-0732">Signal</keyword>
<dbReference type="SMART" id="SM00062">
    <property type="entry name" value="PBPb"/>
    <property type="match status" value="1"/>
</dbReference>
<evidence type="ECO:0000256" key="2">
    <source>
        <dbReference type="ARBA" id="ARBA00022729"/>
    </source>
</evidence>
<dbReference type="Proteomes" id="UP001139682">
    <property type="component" value="Unassembled WGS sequence"/>
</dbReference>
<protein>
    <submittedName>
        <fullName evidence="5">Transporter substrate-binding domain-containing protein</fullName>
    </submittedName>
</protein>
<comment type="similarity">
    <text evidence="1">Belongs to the bacterial solute-binding protein 3 family.</text>
</comment>
<dbReference type="PANTHER" id="PTHR35936">
    <property type="entry name" value="MEMBRANE-BOUND LYTIC MUREIN TRANSGLYCOSYLASE F"/>
    <property type="match status" value="1"/>
</dbReference>
<evidence type="ECO:0000313" key="6">
    <source>
        <dbReference type="Proteomes" id="UP001139682"/>
    </source>
</evidence>
<dbReference type="Gene3D" id="3.40.190.10">
    <property type="entry name" value="Periplasmic binding protein-like II"/>
    <property type="match status" value="2"/>
</dbReference>
<feature type="signal peptide" evidence="3">
    <location>
        <begin position="1"/>
        <end position="16"/>
    </location>
</feature>
<dbReference type="Pfam" id="PF00497">
    <property type="entry name" value="SBP_bac_3"/>
    <property type="match status" value="1"/>
</dbReference>